<evidence type="ECO:0000313" key="2">
    <source>
        <dbReference type="EMBL" id="XDI37694.1"/>
    </source>
</evidence>
<dbReference type="GO" id="GO:0005737">
    <property type="term" value="C:cytoplasm"/>
    <property type="evidence" value="ECO:0007669"/>
    <property type="project" value="TreeGrafter"/>
</dbReference>
<feature type="domain" description="N-acetyltransferase" evidence="1">
    <location>
        <begin position="10"/>
        <end position="176"/>
    </location>
</feature>
<name>A0AB39BVI8_9BACI</name>
<dbReference type="AlphaFoldDB" id="A0AB39BVI8"/>
<dbReference type="RefSeq" id="WP_368505023.1">
    <property type="nucleotide sequence ID" value="NZ_CP162551.1"/>
</dbReference>
<dbReference type="Gene3D" id="3.40.630.30">
    <property type="match status" value="1"/>
</dbReference>
<dbReference type="Pfam" id="PF13302">
    <property type="entry name" value="Acetyltransf_3"/>
    <property type="match status" value="1"/>
</dbReference>
<dbReference type="PANTHER" id="PTHR43441">
    <property type="entry name" value="RIBOSOMAL-PROTEIN-SERINE ACETYLTRANSFERASE"/>
    <property type="match status" value="1"/>
</dbReference>
<reference evidence="2" key="1">
    <citation type="submission" date="2024-07" db="EMBL/GenBank/DDBJ databases">
        <title>Identification and characteristics of an arsenic-resistant bacterial isolate, which belongs to a novel species.</title>
        <authorList>
            <person name="Juszczyk A."/>
            <person name="Kowalczyk A."/>
            <person name="Was K."/>
            <person name="Kosowicz W."/>
            <person name="Budzyn A."/>
            <person name="Latowski D."/>
        </authorList>
    </citation>
    <scope>NUCLEOTIDE SEQUENCE</scope>
    <source>
        <strain evidence="2">As8PL</strain>
    </source>
</reference>
<organism evidence="2">
    <name type="scientific">Alkalihalophilus sp. As8PL</name>
    <dbReference type="NCBI Taxonomy" id="3237103"/>
    <lineage>
        <taxon>Bacteria</taxon>
        <taxon>Bacillati</taxon>
        <taxon>Bacillota</taxon>
        <taxon>Bacilli</taxon>
        <taxon>Bacillales</taxon>
        <taxon>Bacillaceae</taxon>
        <taxon>Alkalihalophilus</taxon>
    </lineage>
</organism>
<sequence>MITDLYSERLHLRKMSTDDAPSLFNIWSDAEVTEFMNIDPFSNEDQAKEMITSLDQLSREEKAIRYSIIELISNRIIGSCGFNSIDAENAKAEIGYDLSRTYWGKGYATEAVTTLLQHAFHSLKLNRVEAKVEPENVASIKLLQKLNFTFEGTLRQSEKSKGRFIDLHLYSKLKND</sequence>
<dbReference type="InterPro" id="IPR016181">
    <property type="entry name" value="Acyl_CoA_acyltransferase"/>
</dbReference>
<accession>A0AB39BVI8</accession>
<dbReference type="EC" id="2.3.-.-" evidence="2"/>
<dbReference type="InterPro" id="IPR000182">
    <property type="entry name" value="GNAT_dom"/>
</dbReference>
<dbReference type="InterPro" id="IPR051908">
    <property type="entry name" value="Ribosomal_N-acetyltransferase"/>
</dbReference>
<keyword evidence="2" id="KW-0808">Transferase</keyword>
<dbReference type="PANTHER" id="PTHR43441:SF11">
    <property type="entry name" value="RIBOSOMAL-PROTEIN-SERINE ACETYLTRANSFERASE"/>
    <property type="match status" value="1"/>
</dbReference>
<dbReference type="GO" id="GO:0008999">
    <property type="term" value="F:protein-N-terminal-alanine acetyltransferase activity"/>
    <property type="evidence" value="ECO:0007669"/>
    <property type="project" value="TreeGrafter"/>
</dbReference>
<dbReference type="PROSITE" id="PS51186">
    <property type="entry name" value="GNAT"/>
    <property type="match status" value="1"/>
</dbReference>
<proteinExistence type="predicted"/>
<gene>
    <name evidence="2" type="ORF">AB3N04_05075</name>
</gene>
<dbReference type="GO" id="GO:1990189">
    <property type="term" value="F:protein N-terminal-serine acetyltransferase activity"/>
    <property type="evidence" value="ECO:0007669"/>
    <property type="project" value="TreeGrafter"/>
</dbReference>
<keyword evidence="2" id="KW-0012">Acyltransferase</keyword>
<evidence type="ECO:0000259" key="1">
    <source>
        <dbReference type="PROSITE" id="PS51186"/>
    </source>
</evidence>
<dbReference type="EMBL" id="CP162551">
    <property type="protein sequence ID" value="XDI37694.1"/>
    <property type="molecule type" value="Genomic_DNA"/>
</dbReference>
<dbReference type="SUPFAM" id="SSF55729">
    <property type="entry name" value="Acyl-CoA N-acyltransferases (Nat)"/>
    <property type="match status" value="1"/>
</dbReference>
<protein>
    <submittedName>
        <fullName evidence="2">GNAT family N-acetyltransferase</fullName>
        <ecNumber evidence="2">2.3.-.-</ecNumber>
    </submittedName>
</protein>